<dbReference type="EMBL" id="JBBPBK010000001">
    <property type="protein sequence ID" value="KAK9292548.1"/>
    <property type="molecule type" value="Genomic_DNA"/>
</dbReference>
<dbReference type="GO" id="GO:0005524">
    <property type="term" value="F:ATP binding"/>
    <property type="evidence" value="ECO:0007669"/>
    <property type="project" value="UniProtKB-KW"/>
</dbReference>
<dbReference type="InterPro" id="IPR009010">
    <property type="entry name" value="Asp_de-COase-like_dom_sf"/>
</dbReference>
<reference evidence="4 5" key="1">
    <citation type="journal article" date="2024" name="Plant J.">
        <title>Genome sequences and population genomics reveal climatic adaptation and genomic divergence between two closely related sweetgum species.</title>
        <authorList>
            <person name="Xu W.Q."/>
            <person name="Ren C.Q."/>
            <person name="Zhang X.Y."/>
            <person name="Comes H.P."/>
            <person name="Liu X.H."/>
            <person name="Li Y.G."/>
            <person name="Kettle C.J."/>
            <person name="Jalonen R."/>
            <person name="Gaisberger H."/>
            <person name="Ma Y.Z."/>
            <person name="Qiu Y.X."/>
        </authorList>
    </citation>
    <scope>NUCLEOTIDE SEQUENCE [LARGE SCALE GENOMIC DNA]</scope>
    <source>
        <strain evidence="4">Hangzhou</strain>
    </source>
</reference>
<dbReference type="GO" id="GO:0007031">
    <property type="term" value="P:peroxisome organization"/>
    <property type="evidence" value="ECO:0007669"/>
    <property type="project" value="InterPro"/>
</dbReference>
<keyword evidence="5" id="KW-1185">Reference proteome</keyword>
<dbReference type="SUPFAM" id="SSF50692">
    <property type="entry name" value="ADC-like"/>
    <property type="match status" value="1"/>
</dbReference>
<gene>
    <name evidence="4" type="ORF">L1049_020522</name>
</gene>
<evidence type="ECO:0000259" key="3">
    <source>
        <dbReference type="Pfam" id="PF09262"/>
    </source>
</evidence>
<evidence type="ECO:0000256" key="1">
    <source>
        <dbReference type="ARBA" id="ARBA00022741"/>
    </source>
</evidence>
<dbReference type="FunFam" id="3.10.330.10:FF:000006">
    <property type="entry name" value="Peroxisome biogenesis factor 1"/>
    <property type="match status" value="1"/>
</dbReference>
<dbReference type="SUPFAM" id="SSF54585">
    <property type="entry name" value="Cdc48 domain 2-like"/>
    <property type="match status" value="1"/>
</dbReference>
<dbReference type="InterPro" id="IPR029067">
    <property type="entry name" value="CDC48_domain_2-like_sf"/>
</dbReference>
<comment type="caution">
    <text evidence="4">The sequence shown here is derived from an EMBL/GenBank/DDBJ whole genome shotgun (WGS) entry which is preliminary data.</text>
</comment>
<protein>
    <recommendedName>
        <fullName evidence="3">Peroxisomal ATPase PEX1 N-terminal C-lobe domain-containing protein</fullName>
    </recommendedName>
</protein>
<dbReference type="Proteomes" id="UP001415857">
    <property type="component" value="Unassembled WGS sequence"/>
</dbReference>
<dbReference type="Gene3D" id="3.10.330.10">
    <property type="match status" value="1"/>
</dbReference>
<dbReference type="AlphaFoldDB" id="A0AAP0S7A3"/>
<keyword evidence="2" id="KW-0067">ATP-binding</keyword>
<dbReference type="GO" id="GO:0005777">
    <property type="term" value="C:peroxisome"/>
    <property type="evidence" value="ECO:0007669"/>
    <property type="project" value="InterPro"/>
</dbReference>
<feature type="domain" description="Peroxisomal ATPase PEX1 N-terminal C-lobe" evidence="3">
    <location>
        <begin position="96"/>
        <end position="169"/>
    </location>
</feature>
<dbReference type="InterPro" id="IPR015342">
    <property type="entry name" value="PEX1-N_C-lobe"/>
</dbReference>
<keyword evidence="1" id="KW-0547">Nucleotide-binding</keyword>
<evidence type="ECO:0000313" key="5">
    <source>
        <dbReference type="Proteomes" id="UP001415857"/>
    </source>
</evidence>
<dbReference type="Pfam" id="PF09262">
    <property type="entry name" value="PEX-1N"/>
    <property type="match status" value="1"/>
</dbReference>
<proteinExistence type="predicted"/>
<accession>A0AAP0S7A3</accession>
<organism evidence="4 5">
    <name type="scientific">Liquidambar formosana</name>
    <name type="common">Formosan gum</name>
    <dbReference type="NCBI Taxonomy" id="63359"/>
    <lineage>
        <taxon>Eukaryota</taxon>
        <taxon>Viridiplantae</taxon>
        <taxon>Streptophyta</taxon>
        <taxon>Embryophyta</taxon>
        <taxon>Tracheophyta</taxon>
        <taxon>Spermatophyta</taxon>
        <taxon>Magnoliopsida</taxon>
        <taxon>eudicotyledons</taxon>
        <taxon>Gunneridae</taxon>
        <taxon>Pentapetalae</taxon>
        <taxon>Saxifragales</taxon>
        <taxon>Altingiaceae</taxon>
        <taxon>Liquidambar</taxon>
    </lineage>
</organism>
<evidence type="ECO:0000256" key="2">
    <source>
        <dbReference type="ARBA" id="ARBA00022840"/>
    </source>
</evidence>
<sequence length="338" mass="37917">MEFEVRLVGGIESCYVSLPLLLIQTLQSTRSGLLPQVLALELRSPNDDLWFVAWSGSASTSSAIEVAKQFAECISLPDHTTVQVRAVANLPKATLVTIEPHGEDDWEVLELNSEHAETAILKQVRIVQEAMRFPLWLHGHTMVTFLVVSTFPKKAVVQLVPGTEVAVAPKRRKKKVVSHEDGMQYPDKEHLIPRVLLRVQDQDRRMIHKSEVKGVELGVMLTSVAFIHSETAKNYSLESLQLVAITPRLQSMESIKNHEIDILRKKSDSTLKENKGGILTDKKESRQAIVRLLISESVAKGHIMIARSLRLYLRAGLHSFYSVVANGYWYFSCTTSQS</sequence>
<evidence type="ECO:0000313" key="4">
    <source>
        <dbReference type="EMBL" id="KAK9292548.1"/>
    </source>
</evidence>
<name>A0AAP0S7A3_LIQFO</name>